<evidence type="ECO:0000313" key="2">
    <source>
        <dbReference type="Proteomes" id="UP000002628"/>
    </source>
</evidence>
<dbReference type="Proteomes" id="UP000002628">
    <property type="component" value="Segment"/>
</dbReference>
<name>D0U236_9CAUD</name>
<protein>
    <submittedName>
        <fullName evidence="1">Uncharacterized protein</fullName>
    </submittedName>
</protein>
<sequence>MELTRNAQRLAKILFEDGKPEREQEECEHNAVALEKELVFASYWVDTVAELERPGGYRVGVDENGVHWVSRVVGYKRAEVFKPRWSWRNSNGHGDLSSSQLLSTHGGVHIIFEFVPRPGQKVADYMVL</sequence>
<gene>
    <name evidence="1" type="ORF">CMP1-52</name>
</gene>
<proteinExistence type="predicted"/>
<dbReference type="KEGG" id="vg:8684238"/>
<accession>D0U236</accession>
<keyword evidence="2" id="KW-1185">Reference proteome</keyword>
<dbReference type="GeneID" id="8684238"/>
<evidence type="ECO:0000313" key="1">
    <source>
        <dbReference type="EMBL" id="ACY35948.1"/>
    </source>
</evidence>
<organism evidence="1 2">
    <name type="scientific">Clavibacter phage CMP1</name>
    <dbReference type="NCBI Taxonomy" id="686439"/>
    <lineage>
        <taxon>Viruses</taxon>
        <taxon>Duplodnaviria</taxon>
        <taxon>Heunggongvirae</taxon>
        <taxon>Uroviricota</taxon>
        <taxon>Caudoviricetes</taxon>
        <taxon>Cimpunavirus</taxon>
        <taxon>Cimpunavirus CMP1</taxon>
    </lineage>
</organism>
<reference evidence="1 2" key="1">
    <citation type="journal article" date="2010" name="Microbiology">
        <title>The endolysins of bacteriophages CMP1 and CN77 are specific for the lysis of Clavibacter michiganensis strains.</title>
        <authorList>
            <person name="Wittmann J."/>
            <person name="Eichenlaub R."/>
            <person name="Dreiseikelmann B."/>
        </authorList>
    </citation>
    <scope>NUCLEOTIDE SEQUENCE [LARGE SCALE GENOMIC DNA]</scope>
</reference>
<dbReference type="RefSeq" id="YP_003359143.1">
    <property type="nucleotide sequence ID" value="NC_013698.1"/>
</dbReference>
<dbReference type="EMBL" id="GQ241246">
    <property type="protein sequence ID" value="ACY35948.1"/>
    <property type="molecule type" value="Genomic_DNA"/>
</dbReference>